<dbReference type="AlphaFoldDB" id="A0A494Y5K7"/>
<evidence type="ECO:0000313" key="2">
    <source>
        <dbReference type="Proteomes" id="UP000282076"/>
    </source>
</evidence>
<proteinExistence type="predicted"/>
<dbReference type="EMBL" id="RBZM01000001">
    <property type="protein sequence ID" value="RKP57977.1"/>
    <property type="molecule type" value="Genomic_DNA"/>
</dbReference>
<dbReference type="PROSITE" id="PS51257">
    <property type="entry name" value="PROKAR_LIPOPROTEIN"/>
    <property type="match status" value="1"/>
</dbReference>
<comment type="caution">
    <text evidence="1">The sequence shown here is derived from an EMBL/GenBank/DDBJ whole genome shotgun (WGS) entry which is preliminary data.</text>
</comment>
<reference evidence="1 2" key="1">
    <citation type="submission" date="2018-10" db="EMBL/GenBank/DDBJ databases">
        <title>Cohnella sp. M2MS4P-1, whole genome shotgun sequence.</title>
        <authorList>
            <person name="Tuo L."/>
        </authorList>
    </citation>
    <scope>NUCLEOTIDE SEQUENCE [LARGE SCALE GENOMIC DNA]</scope>
    <source>
        <strain evidence="1 2">M2MS4P-1</strain>
    </source>
</reference>
<evidence type="ECO:0008006" key="3">
    <source>
        <dbReference type="Google" id="ProtNLM"/>
    </source>
</evidence>
<accession>A0A494Y5K7</accession>
<dbReference type="Proteomes" id="UP000282076">
    <property type="component" value="Unassembled WGS sequence"/>
</dbReference>
<protein>
    <recommendedName>
        <fullName evidence="3">Lipoprotein</fullName>
    </recommendedName>
</protein>
<organism evidence="1 2">
    <name type="scientific">Cohnella endophytica</name>
    <dbReference type="NCBI Taxonomy" id="2419778"/>
    <lineage>
        <taxon>Bacteria</taxon>
        <taxon>Bacillati</taxon>
        <taxon>Bacillota</taxon>
        <taxon>Bacilli</taxon>
        <taxon>Bacillales</taxon>
        <taxon>Paenibacillaceae</taxon>
        <taxon>Cohnella</taxon>
    </lineage>
</organism>
<name>A0A494Y5K7_9BACL</name>
<sequence length="150" mass="17054">MRFLLFTVLVLLLAACDSQNNKGQNPNPNPNPNPYLIIEGHDPLKNLKSKALTKEIDDVEEINELINQIKALSRFPDETIFCPNDNGVNYDLKFKNIFNDTVVNVTATGCQQVKYNNEVYWAMEPQGNQFRSYLLKVLDLSEGEFSGVKE</sequence>
<keyword evidence="2" id="KW-1185">Reference proteome</keyword>
<dbReference type="RefSeq" id="WP_120973645.1">
    <property type="nucleotide sequence ID" value="NZ_RBZM01000001.1"/>
</dbReference>
<gene>
    <name evidence="1" type="ORF">D7Z26_00220</name>
</gene>
<dbReference type="OrthoDB" id="2611106at2"/>
<evidence type="ECO:0000313" key="1">
    <source>
        <dbReference type="EMBL" id="RKP57977.1"/>
    </source>
</evidence>